<evidence type="ECO:0000256" key="2">
    <source>
        <dbReference type="ARBA" id="ARBA00022559"/>
    </source>
</evidence>
<comment type="cofactor">
    <cofactor evidence="7">
        <name>heme b</name>
        <dbReference type="ChEBI" id="CHEBI:60344"/>
    </cofactor>
    <text evidence="7">Binds 1 heme b (iron(II)-protoporphyrin IX) group per subunit.</text>
</comment>
<evidence type="ECO:0000256" key="9">
    <source>
        <dbReference type="PIRSR" id="PIRSR601621-4"/>
    </source>
</evidence>
<evidence type="ECO:0000313" key="14">
    <source>
        <dbReference type="Proteomes" id="UP000701801"/>
    </source>
</evidence>
<evidence type="ECO:0000256" key="4">
    <source>
        <dbReference type="ARBA" id="ARBA00023002"/>
    </source>
</evidence>
<keyword evidence="10" id="KW-0732">Signal</keyword>
<dbReference type="InterPro" id="IPR002016">
    <property type="entry name" value="Haem_peroxidase"/>
</dbReference>
<feature type="binding site" evidence="7">
    <location>
        <position position="114"/>
    </location>
    <ligand>
        <name>Ca(2+)</name>
        <dbReference type="ChEBI" id="CHEBI:29108"/>
        <label>1</label>
    </ligand>
</feature>
<dbReference type="GO" id="GO:0000302">
    <property type="term" value="P:response to reactive oxygen species"/>
    <property type="evidence" value="ECO:0007669"/>
    <property type="project" value="TreeGrafter"/>
</dbReference>
<feature type="compositionally biased region" description="Basic and acidic residues" evidence="11">
    <location>
        <begin position="176"/>
        <end position="185"/>
    </location>
</feature>
<feature type="active site" description="Proton acceptor" evidence="6">
    <location>
        <position position="98"/>
    </location>
</feature>
<evidence type="ECO:0000256" key="5">
    <source>
        <dbReference type="ARBA" id="ARBA00023180"/>
    </source>
</evidence>
<evidence type="ECO:0000256" key="3">
    <source>
        <dbReference type="ARBA" id="ARBA00022617"/>
    </source>
</evidence>
<feature type="chain" id="PRO_5040536082" description="Peroxidase" evidence="10">
    <location>
        <begin position="21"/>
        <end position="337"/>
    </location>
</feature>
<evidence type="ECO:0000256" key="7">
    <source>
        <dbReference type="PIRSR" id="PIRSR601621-2"/>
    </source>
</evidence>
<feature type="binding site" evidence="7">
    <location>
        <position position="99"/>
    </location>
    <ligand>
        <name>Ca(2+)</name>
        <dbReference type="ChEBI" id="CHEBI:29108"/>
        <label>1</label>
    </ligand>
</feature>
<dbReference type="InterPro" id="IPR001621">
    <property type="entry name" value="Ligninase"/>
</dbReference>
<feature type="disulfide bond" evidence="9">
    <location>
        <begin position="63"/>
        <end position="314"/>
    </location>
</feature>
<evidence type="ECO:0000313" key="13">
    <source>
        <dbReference type="EMBL" id="CAG8978393.1"/>
    </source>
</evidence>
<feature type="binding site" evidence="7">
    <location>
        <position position="239"/>
    </location>
    <ligand>
        <name>Ca(2+)</name>
        <dbReference type="ChEBI" id="CHEBI:29108"/>
        <label>2</label>
    </ligand>
</feature>
<dbReference type="FunFam" id="1.10.520.10:FF:000021">
    <property type="entry name" value="Peroxidase"/>
    <property type="match status" value="1"/>
</dbReference>
<dbReference type="InterPro" id="IPR010255">
    <property type="entry name" value="Haem_peroxidase_sf"/>
</dbReference>
<keyword evidence="4 10" id="KW-0560">Oxidoreductase</keyword>
<protein>
    <recommendedName>
        <fullName evidence="10">Peroxidase</fullName>
        <ecNumber evidence="10">1.11.1.-</ecNumber>
    </recommendedName>
</protein>
<sequence>MRFSCSLVAALAIISSNALSFSNSLRLIRRSIPTPISRLLSIRQDNSTDVTSSTILAEKGAECPAAWQAIVKDFSAMFMGPDGQCTDDARAAIRECFHDCSTYTKSLGKSGGCDGSLILADEVNTRPENKGLQEISAKLVAMKAKYQNASMADLIVMGSSVAIVSCPGGPRIDTFIGRKDSKKPAPEGTLPSPFQDGDTILKMFQDKGFDAAELAALMGAHTASKAGNVPNITAGTPQDTTPGKWDIEYYAQTYKPQKGMATFPSDVSLSKQKDVGPAFKAFVNNKADWDVKFAAAMEKMQLLGGLDRKDMVDCTSFIPNGTAKRDMRSAPINVRVR</sequence>
<dbReference type="PANTHER" id="PTHR31356:SF66">
    <property type="entry name" value="CATALASE-PEROXIDASE"/>
    <property type="match status" value="1"/>
</dbReference>
<dbReference type="GO" id="GO:0020037">
    <property type="term" value="F:heme binding"/>
    <property type="evidence" value="ECO:0007669"/>
    <property type="project" value="UniProtKB-UniRule"/>
</dbReference>
<dbReference type="EC" id="1.11.1.-" evidence="10"/>
<feature type="binding site" evidence="7">
    <location>
        <position position="112"/>
    </location>
    <ligand>
        <name>Ca(2+)</name>
        <dbReference type="ChEBI" id="CHEBI:29108"/>
        <label>1</label>
    </ligand>
</feature>
<dbReference type="Gene3D" id="1.10.420.10">
    <property type="entry name" value="Peroxidase, domain 2"/>
    <property type="match status" value="1"/>
</dbReference>
<evidence type="ECO:0000256" key="11">
    <source>
        <dbReference type="SAM" id="MobiDB-lite"/>
    </source>
</evidence>
<feature type="signal peptide" evidence="10">
    <location>
        <begin position="1"/>
        <end position="20"/>
    </location>
</feature>
<dbReference type="GO" id="GO:0034599">
    <property type="term" value="P:cellular response to oxidative stress"/>
    <property type="evidence" value="ECO:0007669"/>
    <property type="project" value="InterPro"/>
</dbReference>
<proteinExistence type="inferred from homology"/>
<accession>A0A9N9LR87</accession>
<keyword evidence="9" id="KW-1015">Disulfide bond</keyword>
<reference evidence="13" key="1">
    <citation type="submission" date="2021-07" db="EMBL/GenBank/DDBJ databases">
        <authorList>
            <person name="Durling M."/>
        </authorList>
    </citation>
    <scope>NUCLEOTIDE SEQUENCE</scope>
</reference>
<dbReference type="PROSITE" id="PS50873">
    <property type="entry name" value="PEROXIDASE_4"/>
    <property type="match status" value="1"/>
</dbReference>
<feature type="binding site" evidence="7">
    <location>
        <position position="116"/>
    </location>
    <ligand>
        <name>Ca(2+)</name>
        <dbReference type="ChEBI" id="CHEBI:29108"/>
        <label>1</label>
    </ligand>
</feature>
<dbReference type="GO" id="GO:0004601">
    <property type="term" value="F:peroxidase activity"/>
    <property type="evidence" value="ECO:0007669"/>
    <property type="project" value="UniProtKB-KW"/>
</dbReference>
<keyword evidence="2 10" id="KW-0575">Peroxidase</keyword>
<name>A0A9N9LR87_9HELO</name>
<dbReference type="GO" id="GO:0042744">
    <property type="term" value="P:hydrogen peroxide catabolic process"/>
    <property type="evidence" value="ECO:0007669"/>
    <property type="project" value="TreeGrafter"/>
</dbReference>
<dbReference type="PANTHER" id="PTHR31356">
    <property type="entry name" value="THYLAKOID LUMENAL 29 KDA PROTEIN, CHLOROPLASTIC-RELATED"/>
    <property type="match status" value="1"/>
</dbReference>
<feature type="binding site" evidence="7">
    <location>
        <position position="241"/>
    </location>
    <ligand>
        <name>Ca(2+)</name>
        <dbReference type="ChEBI" id="CHEBI:29108"/>
        <label>2</label>
    </ligand>
</feature>
<dbReference type="Pfam" id="PF00141">
    <property type="entry name" value="peroxidase"/>
    <property type="match status" value="1"/>
</dbReference>
<evidence type="ECO:0000256" key="1">
    <source>
        <dbReference type="ARBA" id="ARBA00006089"/>
    </source>
</evidence>
<dbReference type="InterPro" id="IPR044831">
    <property type="entry name" value="Ccp1-like"/>
</dbReference>
<feature type="site" description="Transition state stabilizer" evidence="8">
    <location>
        <position position="94"/>
    </location>
</feature>
<feature type="binding site" description="axial binding residue" evidence="7">
    <location>
        <position position="221"/>
    </location>
    <ligand>
        <name>heme b</name>
        <dbReference type="ChEBI" id="CHEBI:60344"/>
    </ligand>
    <ligandPart>
        <name>Fe</name>
        <dbReference type="ChEBI" id="CHEBI:18248"/>
    </ligandPart>
</feature>
<gene>
    <name evidence="13" type="ORF">HYALB_00009979</name>
</gene>
<keyword evidence="7 10" id="KW-0106">Calcium</keyword>
<feature type="binding site" evidence="7">
    <location>
        <position position="246"/>
    </location>
    <ligand>
        <name>Ca(2+)</name>
        <dbReference type="ChEBI" id="CHEBI:29108"/>
        <label>2</label>
    </ligand>
</feature>
<dbReference type="Proteomes" id="UP000701801">
    <property type="component" value="Unassembled WGS sequence"/>
</dbReference>
<dbReference type="OrthoDB" id="2113341at2759"/>
<feature type="region of interest" description="Disordered" evidence="11">
    <location>
        <begin position="175"/>
        <end position="194"/>
    </location>
</feature>
<dbReference type="SUPFAM" id="SSF48113">
    <property type="entry name" value="Heme-dependent peroxidases"/>
    <property type="match status" value="1"/>
</dbReference>
<dbReference type="EMBL" id="CAJVRM010000255">
    <property type="protein sequence ID" value="CAG8978393.1"/>
    <property type="molecule type" value="Genomic_DNA"/>
</dbReference>
<evidence type="ECO:0000259" key="12">
    <source>
        <dbReference type="PROSITE" id="PS50873"/>
    </source>
</evidence>
<evidence type="ECO:0000256" key="6">
    <source>
        <dbReference type="PIRSR" id="PIRSR601621-1"/>
    </source>
</evidence>
<dbReference type="PRINTS" id="PR00462">
    <property type="entry name" value="LIGNINASE"/>
</dbReference>
<keyword evidence="3 7" id="KW-0349">Heme</keyword>
<comment type="cofactor">
    <cofactor evidence="7 10">
        <name>Ca(2+)</name>
        <dbReference type="ChEBI" id="CHEBI:29108"/>
    </cofactor>
    <text evidence="7 10">Binds 2 calcium ions per subunit.</text>
</comment>
<comment type="similarity">
    <text evidence="1 10">Belongs to the peroxidase family. Ligninase subfamily.</text>
</comment>
<comment type="caution">
    <text evidence="13">The sequence shown here is derived from an EMBL/GenBank/DDBJ whole genome shotgun (WGS) entry which is preliminary data.</text>
</comment>
<feature type="disulfide bond" evidence="9">
    <location>
        <begin position="85"/>
        <end position="166"/>
    </location>
</feature>
<organism evidence="13 14">
    <name type="scientific">Hymenoscyphus albidus</name>
    <dbReference type="NCBI Taxonomy" id="595503"/>
    <lineage>
        <taxon>Eukaryota</taxon>
        <taxon>Fungi</taxon>
        <taxon>Dikarya</taxon>
        <taxon>Ascomycota</taxon>
        <taxon>Pezizomycotina</taxon>
        <taxon>Leotiomycetes</taxon>
        <taxon>Helotiales</taxon>
        <taxon>Helotiaceae</taxon>
        <taxon>Hymenoscyphus</taxon>
    </lineage>
</organism>
<keyword evidence="7" id="KW-0408">Iron</keyword>
<keyword evidence="14" id="KW-1185">Reference proteome</keyword>
<evidence type="ECO:0000256" key="8">
    <source>
        <dbReference type="PIRSR" id="PIRSR601621-3"/>
    </source>
</evidence>
<feature type="domain" description="Plant heme peroxidase family profile" evidence="12">
    <location>
        <begin position="89"/>
        <end position="226"/>
    </location>
</feature>
<evidence type="ECO:0000256" key="10">
    <source>
        <dbReference type="RuleBase" id="RU363051"/>
    </source>
</evidence>
<keyword evidence="5" id="KW-0325">Glycoprotein</keyword>
<keyword evidence="7 10" id="KW-0479">Metal-binding</keyword>
<dbReference type="GO" id="GO:0046872">
    <property type="term" value="F:metal ion binding"/>
    <property type="evidence" value="ECO:0007669"/>
    <property type="project" value="UniProtKB-UniRule"/>
</dbReference>
<dbReference type="AlphaFoldDB" id="A0A9N9LR87"/>
<feature type="binding site" evidence="7">
    <location>
        <position position="222"/>
    </location>
    <ligand>
        <name>Ca(2+)</name>
        <dbReference type="ChEBI" id="CHEBI:29108"/>
        <label>2</label>
    </ligand>
</feature>
<dbReference type="PRINTS" id="PR00458">
    <property type="entry name" value="PEROXIDASE"/>
</dbReference>
<dbReference type="Gene3D" id="1.10.520.10">
    <property type="match status" value="1"/>
</dbReference>